<name>L8GVX4_ACACF</name>
<dbReference type="InterPro" id="IPR011016">
    <property type="entry name" value="Znf_RING-CH"/>
</dbReference>
<dbReference type="AlphaFoldDB" id="L8GVX4"/>
<feature type="transmembrane region" description="Helical" evidence="4">
    <location>
        <begin position="117"/>
        <end position="142"/>
    </location>
</feature>
<dbReference type="VEuPathDB" id="AmoebaDB:ACA1_061220"/>
<dbReference type="CDD" id="cd16495">
    <property type="entry name" value="RING_CH-C4HC3_MARCH"/>
    <property type="match status" value="1"/>
</dbReference>
<dbReference type="GO" id="GO:0008270">
    <property type="term" value="F:zinc ion binding"/>
    <property type="evidence" value="ECO:0007669"/>
    <property type="project" value="UniProtKB-KW"/>
</dbReference>
<keyword evidence="3" id="KW-0862">Zinc</keyword>
<organism evidence="6 7">
    <name type="scientific">Acanthamoeba castellanii (strain ATCC 30010 / Neff)</name>
    <dbReference type="NCBI Taxonomy" id="1257118"/>
    <lineage>
        <taxon>Eukaryota</taxon>
        <taxon>Amoebozoa</taxon>
        <taxon>Discosea</taxon>
        <taxon>Longamoebia</taxon>
        <taxon>Centramoebida</taxon>
        <taxon>Acanthamoebidae</taxon>
        <taxon>Acanthamoeba</taxon>
    </lineage>
</organism>
<keyword evidence="7" id="KW-1185">Reference proteome</keyword>
<evidence type="ECO:0000256" key="1">
    <source>
        <dbReference type="ARBA" id="ARBA00022723"/>
    </source>
</evidence>
<dbReference type="SMART" id="SM00744">
    <property type="entry name" value="RINGv"/>
    <property type="match status" value="1"/>
</dbReference>
<dbReference type="STRING" id="1257118.L8GVX4"/>
<dbReference type="SUPFAM" id="SSF57850">
    <property type="entry name" value="RING/U-box"/>
    <property type="match status" value="1"/>
</dbReference>
<feature type="transmembrane region" description="Helical" evidence="4">
    <location>
        <begin position="148"/>
        <end position="169"/>
    </location>
</feature>
<proteinExistence type="predicted"/>
<keyword evidence="2" id="KW-0863">Zinc-finger</keyword>
<dbReference type="Pfam" id="PF12906">
    <property type="entry name" value="RINGv"/>
    <property type="match status" value="1"/>
</dbReference>
<dbReference type="GeneID" id="14917958"/>
<dbReference type="Gene3D" id="3.30.40.10">
    <property type="entry name" value="Zinc/RING finger domain, C3HC4 (zinc finger)"/>
    <property type="match status" value="1"/>
</dbReference>
<dbReference type="Proteomes" id="UP000011083">
    <property type="component" value="Unassembled WGS sequence"/>
</dbReference>
<dbReference type="KEGG" id="acan:ACA1_061220"/>
<evidence type="ECO:0000256" key="2">
    <source>
        <dbReference type="ARBA" id="ARBA00022771"/>
    </source>
</evidence>
<gene>
    <name evidence="6" type="ORF">ACA1_061220</name>
</gene>
<keyword evidence="4" id="KW-0472">Membrane</keyword>
<evidence type="ECO:0000313" key="6">
    <source>
        <dbReference type="EMBL" id="ELR17384.1"/>
    </source>
</evidence>
<dbReference type="OrthoDB" id="264354at2759"/>
<dbReference type="InterPro" id="IPR013083">
    <property type="entry name" value="Znf_RING/FYVE/PHD"/>
</dbReference>
<reference evidence="6 7" key="1">
    <citation type="journal article" date="2013" name="Genome Biol.">
        <title>Genome of Acanthamoeba castellanii highlights extensive lateral gene transfer and early evolution of tyrosine kinase signaling.</title>
        <authorList>
            <person name="Clarke M."/>
            <person name="Lohan A.J."/>
            <person name="Liu B."/>
            <person name="Lagkouvardos I."/>
            <person name="Roy S."/>
            <person name="Zafar N."/>
            <person name="Bertelli C."/>
            <person name="Schilde C."/>
            <person name="Kianianmomeni A."/>
            <person name="Burglin T.R."/>
            <person name="Frech C."/>
            <person name="Turcotte B."/>
            <person name="Kopec K.O."/>
            <person name="Synnott J.M."/>
            <person name="Choo C."/>
            <person name="Paponov I."/>
            <person name="Finkler A."/>
            <person name="Soon Heng Tan C."/>
            <person name="Hutchins A.P."/>
            <person name="Weinmeier T."/>
            <person name="Rattei T."/>
            <person name="Chu J.S."/>
            <person name="Gimenez G."/>
            <person name="Irimia M."/>
            <person name="Rigden D.J."/>
            <person name="Fitzpatrick D.A."/>
            <person name="Lorenzo-Morales J."/>
            <person name="Bateman A."/>
            <person name="Chiu C.H."/>
            <person name="Tang P."/>
            <person name="Hegemann P."/>
            <person name="Fromm H."/>
            <person name="Raoult D."/>
            <person name="Greub G."/>
            <person name="Miranda-Saavedra D."/>
            <person name="Chen N."/>
            <person name="Nash P."/>
            <person name="Ginger M.L."/>
            <person name="Horn M."/>
            <person name="Schaap P."/>
            <person name="Caler L."/>
            <person name="Loftus B."/>
        </authorList>
    </citation>
    <scope>NUCLEOTIDE SEQUENCE [LARGE SCALE GENOMIC DNA]</scope>
    <source>
        <strain evidence="6 7">Neff</strain>
    </source>
</reference>
<evidence type="ECO:0000256" key="4">
    <source>
        <dbReference type="SAM" id="Phobius"/>
    </source>
</evidence>
<keyword evidence="1" id="KW-0479">Metal-binding</keyword>
<feature type="domain" description="RING-CH-type" evidence="5">
    <location>
        <begin position="13"/>
        <end position="86"/>
    </location>
</feature>
<dbReference type="PANTHER" id="PTHR46347:SF1">
    <property type="entry name" value="RING_FYVE_PHD ZINC FINGER SUPERFAMILY PROTEIN"/>
    <property type="match status" value="1"/>
</dbReference>
<dbReference type="EMBL" id="KB007974">
    <property type="protein sequence ID" value="ELR17384.1"/>
    <property type="molecule type" value="Genomic_DNA"/>
</dbReference>
<evidence type="ECO:0000256" key="3">
    <source>
        <dbReference type="ARBA" id="ARBA00022833"/>
    </source>
</evidence>
<dbReference type="PANTHER" id="PTHR46347">
    <property type="entry name" value="RING/FYVE/PHD ZINC FINGER SUPERFAMILY PROTEIN"/>
    <property type="match status" value="1"/>
</dbReference>
<keyword evidence="4" id="KW-0812">Transmembrane</keyword>
<evidence type="ECO:0000313" key="7">
    <source>
        <dbReference type="Proteomes" id="UP000011083"/>
    </source>
</evidence>
<keyword evidence="4" id="KW-1133">Transmembrane helix</keyword>
<accession>L8GVX4</accession>
<dbReference type="RefSeq" id="XP_004339397.1">
    <property type="nucleotide sequence ID" value="XM_004339349.1"/>
</dbReference>
<evidence type="ECO:0000259" key="5">
    <source>
        <dbReference type="PROSITE" id="PS51292"/>
    </source>
</evidence>
<sequence length="178" mass="19305">MNTTIELGTNTTNVAAGCAQCRICLEADEPGGAAEVTASAGMIAPCGCRGSMQYVHAECLNTWRRTTTNPLAYYRCEHCLTFYRHSERVPVVEVSAGLLEIWADHRAWEQRERQREVVLLGLALLVLATVGLCTAHALLALVPSVSPVWLVFVPLDLCALLFVALRYTLSALSSPASS</sequence>
<protein>
    <submittedName>
        <fullName evidence="6">Zinc finger, C3HC4 type (RING finger) domain containing protein</fullName>
    </submittedName>
</protein>
<dbReference type="PROSITE" id="PS51292">
    <property type="entry name" value="ZF_RING_CH"/>
    <property type="match status" value="1"/>
</dbReference>